<gene>
    <name evidence="2" type="ORF">RM764_42230</name>
</gene>
<proteinExistence type="predicted"/>
<evidence type="ECO:0000313" key="2">
    <source>
        <dbReference type="EMBL" id="MDT0469494.1"/>
    </source>
</evidence>
<feature type="region of interest" description="Disordered" evidence="1">
    <location>
        <begin position="1"/>
        <end position="31"/>
    </location>
</feature>
<dbReference type="EMBL" id="JAVREY010000112">
    <property type="protein sequence ID" value="MDT0469494.1"/>
    <property type="molecule type" value="Genomic_DNA"/>
</dbReference>
<feature type="region of interest" description="Disordered" evidence="1">
    <location>
        <begin position="85"/>
        <end position="125"/>
    </location>
</feature>
<sequence>MAAIGDDPVVARARRDGSDGTLPDPAQAARAVREACVLSTEARRTRRISGPEPGAAACVIPITAGTEVLGSNVLVGDRLDAGDIRSLESAGPGHGGRAAERAQRRRGRAPIARRDPGGAARCTSP</sequence>
<protein>
    <submittedName>
        <fullName evidence="2">Uncharacterized protein</fullName>
    </submittedName>
</protein>
<reference evidence="3" key="1">
    <citation type="submission" date="2023-07" db="EMBL/GenBank/DDBJ databases">
        <title>30 novel species of actinomycetes from the DSMZ collection.</title>
        <authorList>
            <person name="Nouioui I."/>
        </authorList>
    </citation>
    <scope>NUCLEOTIDE SEQUENCE [LARGE SCALE GENOMIC DNA]</scope>
    <source>
        <strain evidence="3">DSM 41699</strain>
    </source>
</reference>
<name>A0ABU2U8J4_9ACTN</name>
<organism evidence="2 3">
    <name type="scientific">Streptomyces gibsoniae</name>
    <dbReference type="NCBI Taxonomy" id="3075529"/>
    <lineage>
        <taxon>Bacteria</taxon>
        <taxon>Bacillati</taxon>
        <taxon>Actinomycetota</taxon>
        <taxon>Actinomycetes</taxon>
        <taxon>Kitasatosporales</taxon>
        <taxon>Streptomycetaceae</taxon>
        <taxon>Streptomyces</taxon>
    </lineage>
</organism>
<comment type="caution">
    <text evidence="2">The sequence shown here is derived from an EMBL/GenBank/DDBJ whole genome shotgun (WGS) entry which is preliminary data.</text>
</comment>
<accession>A0ABU2U8J4</accession>
<dbReference type="RefSeq" id="WP_311700944.1">
    <property type="nucleotide sequence ID" value="NZ_JAVREY010000112.1"/>
</dbReference>
<evidence type="ECO:0000313" key="3">
    <source>
        <dbReference type="Proteomes" id="UP001183809"/>
    </source>
</evidence>
<evidence type="ECO:0000256" key="1">
    <source>
        <dbReference type="SAM" id="MobiDB-lite"/>
    </source>
</evidence>
<keyword evidence="3" id="KW-1185">Reference proteome</keyword>
<dbReference type="Proteomes" id="UP001183809">
    <property type="component" value="Unassembled WGS sequence"/>
</dbReference>